<gene>
    <name evidence="1" type="ORF">CCALI_01816</name>
</gene>
<dbReference type="PATRIC" id="fig|1303518.3.peg.1875"/>
<organism evidence="1 2">
    <name type="scientific">Chthonomonas calidirosea (strain DSM 23976 / ICMP 18418 / T49)</name>
    <dbReference type="NCBI Taxonomy" id="1303518"/>
    <lineage>
        <taxon>Bacteria</taxon>
        <taxon>Bacillati</taxon>
        <taxon>Armatimonadota</taxon>
        <taxon>Chthonomonadia</taxon>
        <taxon>Chthonomonadales</taxon>
        <taxon>Chthonomonadaceae</taxon>
        <taxon>Chthonomonas</taxon>
    </lineage>
</organism>
<evidence type="ECO:0008006" key="3">
    <source>
        <dbReference type="Google" id="ProtNLM"/>
    </source>
</evidence>
<protein>
    <recommendedName>
        <fullName evidence="3">DUF3866 domain-containing protein</fullName>
    </recommendedName>
</protein>
<reference evidence="2" key="1">
    <citation type="submission" date="2013-03" db="EMBL/GenBank/DDBJ databases">
        <title>Genome sequence of Chthonomonas calidirosea, the first sequenced genome from the Armatimonadetes phylum (formally candidate division OP10).</title>
        <authorList>
            <person name="Lee K.C.Y."/>
            <person name="Morgan X.C."/>
            <person name="Dunfield P.F."/>
            <person name="Tamas I."/>
            <person name="Houghton K.M."/>
            <person name="Vyssotski M."/>
            <person name="Ryan J.L.J."/>
            <person name="Lagutin K."/>
            <person name="McDonald I.R."/>
            <person name="Stott M.B."/>
        </authorList>
    </citation>
    <scope>NUCLEOTIDE SEQUENCE [LARGE SCALE GENOMIC DNA]</scope>
    <source>
        <strain evidence="2">DSM 23976 / ICMP 18418 / T49</strain>
    </source>
</reference>
<dbReference type="OrthoDB" id="3401376at2"/>
<dbReference type="Proteomes" id="UP000014227">
    <property type="component" value="Chromosome I"/>
</dbReference>
<dbReference type="InParanoid" id="S0EW13"/>
<dbReference type="InterPro" id="IPR024479">
    <property type="entry name" value="DUF3866"/>
</dbReference>
<evidence type="ECO:0000313" key="2">
    <source>
        <dbReference type="Proteomes" id="UP000014227"/>
    </source>
</evidence>
<dbReference type="AlphaFoldDB" id="S0EW13"/>
<dbReference type="Pfam" id="PF12982">
    <property type="entry name" value="DUF3866"/>
    <property type="match status" value="1"/>
</dbReference>
<proteinExistence type="predicted"/>
<dbReference type="eggNOG" id="COG3502">
    <property type="taxonomic scope" value="Bacteria"/>
</dbReference>
<accession>S0EW13</accession>
<dbReference type="EMBL" id="HF951689">
    <property type="protein sequence ID" value="CCW35628.1"/>
    <property type="molecule type" value="Genomic_DNA"/>
</dbReference>
<keyword evidence="2" id="KW-1185">Reference proteome</keyword>
<dbReference type="HOGENOM" id="CLU_042007_0_0_0"/>
<sequence length="366" mass="39607">MLFRTEGRVEAVLSDDPDLQVLAVRPISADENMPPRKAINYKALNGTAQVGERVLLNTVAVELDLGTGGYDFVVGIVGRELEDEPPGHLIKLRYTPIQTPVLAVEAPESPFHSLLESFSPLQGTPVVCCGLHSQIGPVCFAVHAVFKERGYGGRVAYIMTDSAALPIAWSHLVRELKQSGLLQTTITCGQAFGGDYEAINLYSALQAARQVASADVILVCQGPGNAGTQTALGFSGVDQSLALNAATALEGRPICVPRISFADKRPRHHGVSQQTLMVLERLVVGSVWLPLSVMPSPMRDIVLTTLQQRGILEKHMVEEVETEALFNAMATYRWTTMGRKPQEDPYFFRTALAAGVVAAQSVCNTR</sequence>
<dbReference type="STRING" id="454171.CP488_02276"/>
<evidence type="ECO:0000313" key="1">
    <source>
        <dbReference type="EMBL" id="CCW35628.1"/>
    </source>
</evidence>
<name>S0EW13_CHTCT</name>
<dbReference type="KEGG" id="ccz:CCALI_01816"/>